<dbReference type="AlphaFoldDB" id="A0A172Q574"/>
<dbReference type="EMBL" id="CP014699">
    <property type="protein sequence ID" value="AND78607.1"/>
    <property type="molecule type" value="Genomic_DNA"/>
</dbReference>
<sequence length="280" mass="31757">MKRTIITGGNSGIGYQAAKQLVQKGWQVTLFCRNERRAKEACRKITEETGSGQVDYKLADLADIRSVRQAAAAYLEQNRSLDVLINNAADFDLSVKKRVLTRDGLEKQFATNVLAPYLLSELLLPALEESSDGRILNISSKGLIMYPRISLDFDNLNGEKSYSPSKTYYQNKLALLMLSLYQREQYPKVSVQAVRVTNVKLDISRYPNLTPVMKAVYRLKSRFSIPAEKMAEVYTALASEAGFDGFLYDEHCKEVKANRSAYNKTEQERLYRLLGELARR</sequence>
<keyword evidence="3" id="KW-1185">Reference proteome</keyword>
<gene>
    <name evidence="2" type="ORF">A0O21_00490</name>
</gene>
<dbReference type="SUPFAM" id="SSF51735">
    <property type="entry name" value="NAD(P)-binding Rossmann-fold domains"/>
    <property type="match status" value="1"/>
</dbReference>
<dbReference type="InterPro" id="IPR002347">
    <property type="entry name" value="SDR_fam"/>
</dbReference>
<accession>A0A172Q574</accession>
<dbReference type="KEGG" id="spat:A0O21_00490"/>
<evidence type="ECO:0000256" key="1">
    <source>
        <dbReference type="ARBA" id="ARBA00023002"/>
    </source>
</evidence>
<protein>
    <submittedName>
        <fullName evidence="2">Dehydrogenase</fullName>
    </submittedName>
</protein>
<proteinExistence type="predicted"/>
<dbReference type="PRINTS" id="PR00081">
    <property type="entry name" value="GDHRDH"/>
</dbReference>
<organism evidence="2 3">
    <name type="scientific">Streptococcus pantholopis</name>
    <dbReference type="NCBI Taxonomy" id="1811193"/>
    <lineage>
        <taxon>Bacteria</taxon>
        <taxon>Bacillati</taxon>
        <taxon>Bacillota</taxon>
        <taxon>Bacilli</taxon>
        <taxon>Lactobacillales</taxon>
        <taxon>Streptococcaceae</taxon>
        <taxon>Streptococcus</taxon>
    </lineage>
</organism>
<dbReference type="PANTHER" id="PTHR43157:SF31">
    <property type="entry name" value="PHOSPHATIDYLINOSITOL-GLYCAN BIOSYNTHESIS CLASS F PROTEIN"/>
    <property type="match status" value="1"/>
</dbReference>
<dbReference type="Pfam" id="PF00106">
    <property type="entry name" value="adh_short"/>
    <property type="match status" value="1"/>
</dbReference>
<evidence type="ECO:0000313" key="3">
    <source>
        <dbReference type="Proteomes" id="UP000077317"/>
    </source>
</evidence>
<evidence type="ECO:0000313" key="2">
    <source>
        <dbReference type="EMBL" id="AND78607.1"/>
    </source>
</evidence>
<dbReference type="OrthoDB" id="9809821at2"/>
<dbReference type="Proteomes" id="UP000077317">
    <property type="component" value="Chromosome"/>
</dbReference>
<dbReference type="Gene3D" id="3.40.50.720">
    <property type="entry name" value="NAD(P)-binding Rossmann-like Domain"/>
    <property type="match status" value="1"/>
</dbReference>
<name>A0A172Q574_9STRE</name>
<keyword evidence="1" id="KW-0560">Oxidoreductase</keyword>
<dbReference type="PANTHER" id="PTHR43157">
    <property type="entry name" value="PHOSPHATIDYLINOSITOL-GLYCAN BIOSYNTHESIS CLASS F PROTEIN-RELATED"/>
    <property type="match status" value="1"/>
</dbReference>
<dbReference type="InterPro" id="IPR036291">
    <property type="entry name" value="NAD(P)-bd_dom_sf"/>
</dbReference>
<reference evidence="2 3" key="1">
    <citation type="journal article" date="2016" name="Int. J. Syst. Evol. Microbiol.">
        <title>Streptococcuspantholopis sp. nov., isolated from faeces of the Tibetan antelope (Pantholops hodgsonii).</title>
        <authorList>
            <person name="Bai X."/>
            <person name="Xiong Y."/>
            <person name="Lu S."/>
            <person name="Jin D."/>
            <person name="Lai X."/>
            <person name="Yang J."/>
            <person name="Niu L."/>
            <person name="Hu S."/>
            <person name="Meng X."/>
            <person name="Pu J."/>
            <person name="Ye C."/>
            <person name="Xu J."/>
        </authorList>
    </citation>
    <scope>NUCLEOTIDE SEQUENCE [LARGE SCALE GENOMIC DNA]</scope>
    <source>
        <strain evidence="2 3">TA 26</strain>
    </source>
</reference>
<dbReference type="GO" id="GO:0016491">
    <property type="term" value="F:oxidoreductase activity"/>
    <property type="evidence" value="ECO:0007669"/>
    <property type="project" value="UniProtKB-KW"/>
</dbReference>
<dbReference type="RefSeq" id="WP_067059979.1">
    <property type="nucleotide sequence ID" value="NZ_CP014699.1"/>
</dbReference>
<dbReference type="STRING" id="1811193.A0O21_00490"/>
<reference evidence="3" key="2">
    <citation type="submission" date="2016-03" db="EMBL/GenBank/DDBJ databases">
        <title>Streptococcus antelopensis sp. nov., isolated from the feces of the Tibetan antelope (Pantholops hodgsonii) in Hoh Xil National Nature Reserve, Qinghai, China.</title>
        <authorList>
            <person name="Bai X."/>
        </authorList>
    </citation>
    <scope>NUCLEOTIDE SEQUENCE [LARGE SCALE GENOMIC DNA]</scope>
    <source>
        <strain evidence="3">TA 26</strain>
    </source>
</reference>